<feature type="compositionally biased region" description="Acidic residues" evidence="1">
    <location>
        <begin position="482"/>
        <end position="491"/>
    </location>
</feature>
<gene>
    <name evidence="2" type="ORF">Q9L58_005773</name>
</gene>
<protein>
    <recommendedName>
        <fullName evidence="4">F-box domain-containing protein</fullName>
    </recommendedName>
</protein>
<reference evidence="2 3" key="1">
    <citation type="submission" date="2024-02" db="EMBL/GenBank/DDBJ databases">
        <title>Discinaceae phylogenomics.</title>
        <authorList>
            <person name="Dirks A.C."/>
            <person name="James T.Y."/>
        </authorList>
    </citation>
    <scope>NUCLEOTIDE SEQUENCE [LARGE SCALE GENOMIC DNA]</scope>
    <source>
        <strain evidence="2 3">ACD0624</strain>
    </source>
</reference>
<evidence type="ECO:0000313" key="3">
    <source>
        <dbReference type="Proteomes" id="UP001447188"/>
    </source>
</evidence>
<proteinExistence type="predicted"/>
<comment type="caution">
    <text evidence="2">The sequence shown here is derived from an EMBL/GenBank/DDBJ whole genome shotgun (WGS) entry which is preliminary data.</text>
</comment>
<evidence type="ECO:0000313" key="2">
    <source>
        <dbReference type="EMBL" id="KAL0635287.1"/>
    </source>
</evidence>
<accession>A0ABR3GH69</accession>
<evidence type="ECO:0008006" key="4">
    <source>
        <dbReference type="Google" id="ProtNLM"/>
    </source>
</evidence>
<name>A0ABR3GH69_9PEZI</name>
<organism evidence="2 3">
    <name type="scientific">Discina gigas</name>
    <dbReference type="NCBI Taxonomy" id="1032678"/>
    <lineage>
        <taxon>Eukaryota</taxon>
        <taxon>Fungi</taxon>
        <taxon>Dikarya</taxon>
        <taxon>Ascomycota</taxon>
        <taxon>Pezizomycotina</taxon>
        <taxon>Pezizomycetes</taxon>
        <taxon>Pezizales</taxon>
        <taxon>Discinaceae</taxon>
        <taxon>Discina</taxon>
    </lineage>
</organism>
<sequence>METLPTEVFNEILDQFEPGLHEFPRANPWARPRPYKPEHLDSKQHFARLRLVCKRFSELAAPYLFRNIGLRFNLRSFDRLERLAEQPMLARHVKKFVYFMPYLYDQGSQDFEAFRSDRSLRFSNKLRQIMFEDREPFYYPTVLKEQQEVMRNYHDLIILKKAMKAFIALQSIQLLSVMVHKDIVLRNLASSFDEWEYIDCRWVPACHRAVKTLLEAVMYGKPPVSSFSSPTLSPQSLLEITSEMQPSGLASTNWRQLTHLDVTFDERPDRSYLDAAGTRLKGHISPLSAFFKLFCSYTENLSTLYLRFTPGLPVRLPLDDVFHETAWRKLRVLGIGSWVLRAEEIINIAQRHRDTLKGLRLSEVYLMDGGRWKDVVAALKIHMKRLEWVGLQDIGYEGEYVRRAAYIETYSDTSSEEDYEEGAEVDGQSILSLDSNVHPSQADDDVIYGNVFTSSDDTGSSSGLSSSGNAANASFGSLGALDDTDDEEDLEDYGHTVSQAQRKHWERWVTGKNVNSGEAYTRSL</sequence>
<dbReference type="EMBL" id="JBBBZM010000073">
    <property type="protein sequence ID" value="KAL0635287.1"/>
    <property type="molecule type" value="Genomic_DNA"/>
</dbReference>
<dbReference type="Proteomes" id="UP001447188">
    <property type="component" value="Unassembled WGS sequence"/>
</dbReference>
<keyword evidence="3" id="KW-1185">Reference proteome</keyword>
<evidence type="ECO:0000256" key="1">
    <source>
        <dbReference type="SAM" id="MobiDB-lite"/>
    </source>
</evidence>
<feature type="region of interest" description="Disordered" evidence="1">
    <location>
        <begin position="478"/>
        <end position="502"/>
    </location>
</feature>